<evidence type="ECO:0008006" key="3">
    <source>
        <dbReference type="Google" id="ProtNLM"/>
    </source>
</evidence>
<evidence type="ECO:0000313" key="2">
    <source>
        <dbReference type="Proteomes" id="UP001220395"/>
    </source>
</evidence>
<name>A0ABY7TI05_9SPHN</name>
<organism evidence="1 2">
    <name type="scientific">Sphingomonas naphthae</name>
    <dbReference type="NCBI Taxonomy" id="1813468"/>
    <lineage>
        <taxon>Bacteria</taxon>
        <taxon>Pseudomonadati</taxon>
        <taxon>Pseudomonadota</taxon>
        <taxon>Alphaproteobacteria</taxon>
        <taxon>Sphingomonadales</taxon>
        <taxon>Sphingomonadaceae</taxon>
        <taxon>Sphingomonas</taxon>
    </lineage>
</organism>
<gene>
    <name evidence="1" type="ORF">PQ455_14230</name>
</gene>
<dbReference type="EMBL" id="CP117411">
    <property type="protein sequence ID" value="WCT72784.1"/>
    <property type="molecule type" value="Genomic_DNA"/>
</dbReference>
<sequence>MFGHRKRHNQPWTDEADAELARHIASGALLPEIARAMERSQEAVRSRANVLKLPVRSTNRGVKDA</sequence>
<keyword evidence="2" id="KW-1185">Reference proteome</keyword>
<proteinExistence type="predicted"/>
<evidence type="ECO:0000313" key="1">
    <source>
        <dbReference type="EMBL" id="WCT72784.1"/>
    </source>
</evidence>
<accession>A0ABY7TI05</accession>
<protein>
    <recommendedName>
        <fullName evidence="3">Myb-like domain-containing protein</fullName>
    </recommendedName>
</protein>
<reference evidence="1 2" key="1">
    <citation type="submission" date="2023-02" db="EMBL/GenBank/DDBJ databases">
        <title>Genome sequence of Sphingomonas naphthae.</title>
        <authorList>
            <person name="Kim S."/>
            <person name="Heo J."/>
            <person name="Kwon S.-W."/>
        </authorList>
    </citation>
    <scope>NUCLEOTIDE SEQUENCE [LARGE SCALE GENOMIC DNA]</scope>
    <source>
        <strain evidence="1 2">KACC 18716</strain>
    </source>
</reference>
<dbReference type="RefSeq" id="WP_273686754.1">
    <property type="nucleotide sequence ID" value="NZ_CP117411.1"/>
</dbReference>
<dbReference type="Proteomes" id="UP001220395">
    <property type="component" value="Chromosome"/>
</dbReference>